<name>A0A6J4TI43_9ACTN</name>
<accession>A0A6J4TI43</accession>
<evidence type="ECO:0000256" key="1">
    <source>
        <dbReference type="SAM" id="MobiDB-lite"/>
    </source>
</evidence>
<feature type="non-terminal residue" evidence="2">
    <location>
        <position position="1"/>
    </location>
</feature>
<feature type="compositionally biased region" description="Basic and acidic residues" evidence="1">
    <location>
        <begin position="334"/>
        <end position="362"/>
    </location>
</feature>
<proteinExistence type="predicted"/>
<gene>
    <name evidence="2" type="ORF">AVDCRST_MAG13-3597</name>
</gene>
<evidence type="ECO:0000313" key="2">
    <source>
        <dbReference type="EMBL" id="CAA9524073.1"/>
    </source>
</evidence>
<dbReference type="AlphaFoldDB" id="A0A6J4TI43"/>
<feature type="region of interest" description="Disordered" evidence="1">
    <location>
        <begin position="314"/>
        <end position="622"/>
    </location>
</feature>
<feature type="non-terminal residue" evidence="2">
    <location>
        <position position="622"/>
    </location>
</feature>
<protein>
    <submittedName>
        <fullName evidence="2">Uncharacterized MFS-type transporter</fullName>
    </submittedName>
</protein>
<feature type="region of interest" description="Disordered" evidence="1">
    <location>
        <begin position="280"/>
        <end position="300"/>
    </location>
</feature>
<feature type="compositionally biased region" description="Basic residues" evidence="1">
    <location>
        <begin position="164"/>
        <end position="191"/>
    </location>
</feature>
<feature type="compositionally biased region" description="Basic and acidic residues" evidence="1">
    <location>
        <begin position="237"/>
        <end position="261"/>
    </location>
</feature>
<feature type="compositionally biased region" description="Basic and acidic residues" evidence="1">
    <location>
        <begin position="24"/>
        <end position="34"/>
    </location>
</feature>
<feature type="compositionally biased region" description="Basic and acidic residues" evidence="1">
    <location>
        <begin position="389"/>
        <end position="411"/>
    </location>
</feature>
<organism evidence="2">
    <name type="scientific">uncultured Solirubrobacteraceae bacterium</name>
    <dbReference type="NCBI Taxonomy" id="1162706"/>
    <lineage>
        <taxon>Bacteria</taxon>
        <taxon>Bacillati</taxon>
        <taxon>Actinomycetota</taxon>
        <taxon>Thermoleophilia</taxon>
        <taxon>Solirubrobacterales</taxon>
        <taxon>Solirubrobacteraceae</taxon>
        <taxon>environmental samples</taxon>
    </lineage>
</organism>
<feature type="compositionally biased region" description="Basic and acidic residues" evidence="1">
    <location>
        <begin position="372"/>
        <end position="381"/>
    </location>
</feature>
<feature type="compositionally biased region" description="Basic residues" evidence="1">
    <location>
        <begin position="463"/>
        <end position="479"/>
    </location>
</feature>
<reference evidence="2" key="1">
    <citation type="submission" date="2020-02" db="EMBL/GenBank/DDBJ databases">
        <authorList>
            <person name="Meier V. D."/>
        </authorList>
    </citation>
    <scope>NUCLEOTIDE SEQUENCE</scope>
    <source>
        <strain evidence="2">AVDCRST_MAG13</strain>
    </source>
</reference>
<feature type="compositionally biased region" description="Basic residues" evidence="1">
    <location>
        <begin position="324"/>
        <end position="333"/>
    </location>
</feature>
<feature type="compositionally biased region" description="Basic and acidic residues" evidence="1">
    <location>
        <begin position="543"/>
        <end position="606"/>
    </location>
</feature>
<feature type="compositionally biased region" description="Basic and acidic residues" evidence="1">
    <location>
        <begin position="153"/>
        <end position="163"/>
    </location>
</feature>
<feature type="compositionally biased region" description="Basic and acidic residues" evidence="1">
    <location>
        <begin position="61"/>
        <end position="88"/>
    </location>
</feature>
<sequence length="622" mass="68450">GRGHGGGRRDSHGRGRRPSSVDDAGQHRLDEPRVLRGAVQLRADADRGQPDLPAAGRRGARPSDPEHRGPDHRSADPAVHRRHERQDVGPEMGTAQALRHRRQRADGDHPPALPAGQRAVDGRRLPLAGGRRQQHRHGALPGADLRSAAQDPDPPRLPDPEPVHRRRCRPGQRVAVHHAAGHHRGDRRRRPLLGVRRLLVRRRQRRGDDHARDAAHPRDRAEPGGARAHPVAVQGACRDDQGDRRRREGHADRHAQDRAGLHVPVVRDVHLLAVRERQRRRVGLQRAPGDAGLRGGGRLDRPDERLLQLRHHAVRAVPAAPGPAHRRQARARRQPRDSRDLPDRPVADRGQDPHAAPDDRPRHLLGQHGRRALPDGGEHGPPRAHRRVHGDPEHDDRGPDADPDGHVRLDLPELPGRPGHQRDDHGRRPPRVRGAGDAVGQLPAAGRGLLRHAARRPSGDHRVRPRHRRLRRLGLRAVRRGAGARDRVGGRGPRRRGGGLRARRRARCARGGGRPQAAGRRARGARGDAKVRGGAHLGPHPGCRADRGRGEARRGPAPGGRREQGDADRRGQPRARGEAGRGPRVGARRDRAQRGVRRDGHPDAGGRRGLGARAVRRRGEAM</sequence>
<dbReference type="EMBL" id="CADCVO010000557">
    <property type="protein sequence ID" value="CAA9524073.1"/>
    <property type="molecule type" value="Genomic_DNA"/>
</dbReference>
<feature type="region of interest" description="Disordered" evidence="1">
    <location>
        <begin position="1"/>
        <end position="261"/>
    </location>
</feature>
<feature type="compositionally biased region" description="Basic residues" evidence="1">
    <location>
        <begin position="492"/>
        <end position="508"/>
    </location>
</feature>
<feature type="compositionally biased region" description="Basic and acidic residues" evidence="1">
    <location>
        <begin position="206"/>
        <end position="222"/>
    </location>
</feature>